<sequence>MYVELNAAMPGEWSDDLDERRPNELAGTTEIRVHGVSNTPPSAMLSDPHPRQVGGDAIAGFYRTSDGPGGRHREAYSWGGLTSAARTRALWVVMLPAMLANMAGWMAREPHEAPGTPGATAAPGSPASSGTSRIFQACARLAALALSVTAATSLAYLCVDVLGVRWLAGGCTGGGPCVLADHLGARAALGAVVAAAFALAVSWLGRRSRNRYEETCDAATSGRTATGEPRPPTRLAASEVADGLRNRDFWATSPFHRQLSAAHLAVGLAIPAVVTAAALAHPAGAPSVGPAGWASVVLGAGLLVLALAGALVVSGRGSLLHYRSTWILAALTLAGAVAVGVTSGPDATRTALPETADATAWLWVGALALLLPLVVQQLLGSPRRRRGDFFPWPAPAVLSFLAQVALQIVLLAMIALAGTWVDDAAPGSASDDAGDAVLAAHTDLVPMAFTTVKLLVLAWVAALAVLAVVFLVGTWLVTPATPAAVRPDAVRTSLAAAYARREASDVSGSRPPSGPDASFWRSALAPTDDGRRWVRTVARFRRIAGVSRTLGRALALAGVVTFAGLALGTVLTLPGLRESAAGADWASRSVGSLGFLAWVALALPPATLVLLAALWRNRNLRRIVGVAFDVGTCLPRSFHPFAPPSYSERAVPELGERINRLAANGGSVVLAAHSQGSVLSACVLTRDGLLSARARERIALVTYGSPLTKLYRWAFPTVFTQAVLDDLAAGLTPSRNDAVPPAPRWRNVHYLTDYIGGHVLLSDARLDALVDREIVDPPRRWYVRGEQLPPILTHTGYGTDDALWYEVDAMARELVEQPDGTGQPGPGA</sequence>
<comment type="caution">
    <text evidence="2">The sequence shown here is derived from an EMBL/GenBank/DDBJ whole genome shotgun (WGS) entry which is preliminary data.</text>
</comment>
<dbReference type="OrthoDB" id="4320047at2"/>
<reference evidence="2 3" key="1">
    <citation type="submission" date="2018-11" db="EMBL/GenBank/DDBJ databases">
        <title>Sequencing the genomes of 1000 actinobacteria strains.</title>
        <authorList>
            <person name="Klenk H.-P."/>
        </authorList>
    </citation>
    <scope>NUCLEOTIDE SEQUENCE [LARGE SCALE GENOMIC DNA]</scope>
    <source>
        <strain evidence="2 3">DSM 13521</strain>
    </source>
</reference>
<dbReference type="EMBL" id="RKHQ01000002">
    <property type="protein sequence ID" value="ROR93293.1"/>
    <property type="molecule type" value="Genomic_DNA"/>
</dbReference>
<accession>A0A3N2D0L7</accession>
<dbReference type="SUPFAM" id="SSF53474">
    <property type="entry name" value="alpha/beta-Hydrolases"/>
    <property type="match status" value="1"/>
</dbReference>
<feature type="transmembrane region" description="Helical" evidence="1">
    <location>
        <begin position="261"/>
        <end position="280"/>
    </location>
</feature>
<feature type="transmembrane region" description="Helical" evidence="1">
    <location>
        <begin position="593"/>
        <end position="615"/>
    </location>
</feature>
<feature type="transmembrane region" description="Helical" evidence="1">
    <location>
        <begin position="549"/>
        <end position="573"/>
    </location>
</feature>
<evidence type="ECO:0000256" key="1">
    <source>
        <dbReference type="SAM" id="Phobius"/>
    </source>
</evidence>
<feature type="transmembrane region" description="Helical" evidence="1">
    <location>
        <begin position="325"/>
        <end position="341"/>
    </location>
</feature>
<evidence type="ECO:0000313" key="3">
    <source>
        <dbReference type="Proteomes" id="UP000275356"/>
    </source>
</evidence>
<dbReference type="InterPro" id="IPR029058">
    <property type="entry name" value="AB_hydrolase_fold"/>
</dbReference>
<dbReference type="Proteomes" id="UP000275356">
    <property type="component" value="Unassembled WGS sequence"/>
</dbReference>
<gene>
    <name evidence="2" type="ORF">EDD28_2701</name>
</gene>
<keyword evidence="3" id="KW-1185">Reference proteome</keyword>
<feature type="transmembrane region" description="Helical" evidence="1">
    <location>
        <begin position="400"/>
        <end position="421"/>
    </location>
</feature>
<dbReference type="AlphaFoldDB" id="A0A3N2D0L7"/>
<evidence type="ECO:0000313" key="2">
    <source>
        <dbReference type="EMBL" id="ROR93293.1"/>
    </source>
</evidence>
<feature type="transmembrane region" description="Helical" evidence="1">
    <location>
        <begin position="361"/>
        <end position="379"/>
    </location>
</feature>
<keyword evidence="1" id="KW-1133">Transmembrane helix</keyword>
<evidence type="ECO:0008006" key="4">
    <source>
        <dbReference type="Google" id="ProtNLM"/>
    </source>
</evidence>
<proteinExistence type="predicted"/>
<protein>
    <recommendedName>
        <fullName evidence="4">Integral membrane protein</fullName>
    </recommendedName>
</protein>
<feature type="transmembrane region" description="Helical" evidence="1">
    <location>
        <begin position="141"/>
        <end position="163"/>
    </location>
</feature>
<feature type="transmembrane region" description="Helical" evidence="1">
    <location>
        <begin position="183"/>
        <end position="204"/>
    </location>
</feature>
<keyword evidence="1" id="KW-0812">Transmembrane</keyword>
<feature type="transmembrane region" description="Helical" evidence="1">
    <location>
        <begin position="292"/>
        <end position="313"/>
    </location>
</feature>
<dbReference type="RefSeq" id="WP_123740274.1">
    <property type="nucleotide sequence ID" value="NZ_RKHQ01000002.1"/>
</dbReference>
<name>A0A3N2D0L7_9MICO</name>
<feature type="transmembrane region" description="Helical" evidence="1">
    <location>
        <begin position="454"/>
        <end position="477"/>
    </location>
</feature>
<keyword evidence="1" id="KW-0472">Membrane</keyword>
<organism evidence="2 3">
    <name type="scientific">Salana multivorans</name>
    <dbReference type="NCBI Taxonomy" id="120377"/>
    <lineage>
        <taxon>Bacteria</taxon>
        <taxon>Bacillati</taxon>
        <taxon>Actinomycetota</taxon>
        <taxon>Actinomycetes</taxon>
        <taxon>Micrococcales</taxon>
        <taxon>Beutenbergiaceae</taxon>
        <taxon>Salana</taxon>
    </lineage>
</organism>